<dbReference type="SUPFAM" id="SSF57667">
    <property type="entry name" value="beta-beta-alpha zinc fingers"/>
    <property type="match status" value="3"/>
</dbReference>
<dbReference type="EMBL" id="OV651830">
    <property type="protein sequence ID" value="CAH1104718.1"/>
    <property type="molecule type" value="Genomic_DNA"/>
</dbReference>
<dbReference type="OrthoDB" id="9451254at2759"/>
<evidence type="ECO:0000256" key="7">
    <source>
        <dbReference type="ARBA" id="ARBA00022833"/>
    </source>
</evidence>
<keyword evidence="4" id="KW-0677">Repeat</keyword>
<keyword evidence="5 11" id="KW-0863">Zinc-finger</keyword>
<dbReference type="Gene3D" id="3.30.160.60">
    <property type="entry name" value="Classic Zinc Finger"/>
    <property type="match status" value="4"/>
</dbReference>
<feature type="domain" description="C2H2-type" evidence="12">
    <location>
        <begin position="150"/>
        <end position="177"/>
    </location>
</feature>
<feature type="domain" description="C2H2-type" evidence="12">
    <location>
        <begin position="122"/>
        <end position="149"/>
    </location>
</feature>
<evidence type="ECO:0000256" key="8">
    <source>
        <dbReference type="ARBA" id="ARBA00023015"/>
    </source>
</evidence>
<evidence type="ECO:0000259" key="12">
    <source>
        <dbReference type="PROSITE" id="PS50157"/>
    </source>
</evidence>
<evidence type="ECO:0000256" key="6">
    <source>
        <dbReference type="ARBA" id="ARBA00022788"/>
    </source>
</evidence>
<evidence type="ECO:0000256" key="5">
    <source>
        <dbReference type="ARBA" id="ARBA00022771"/>
    </source>
</evidence>
<comment type="subcellular location">
    <subcellularLocation>
        <location evidence="1">Nucleus</location>
    </subcellularLocation>
</comment>
<dbReference type="FunFam" id="3.30.160.60:FF:002020">
    <property type="entry name" value="Odd skipped"/>
    <property type="match status" value="1"/>
</dbReference>
<protein>
    <recommendedName>
        <fullName evidence="12">C2H2-type domain-containing protein</fullName>
    </recommendedName>
</protein>
<keyword evidence="8" id="KW-0805">Transcription regulation</keyword>
<keyword evidence="6" id="KW-0562">Pair-rule protein</keyword>
<dbReference type="FunFam" id="3.30.160.60:FF:000254">
    <property type="entry name" value="Odd-skipped related transciption factor 1"/>
    <property type="match status" value="1"/>
</dbReference>
<dbReference type="PROSITE" id="PS00028">
    <property type="entry name" value="ZINC_FINGER_C2H2_1"/>
    <property type="match status" value="5"/>
</dbReference>
<sequence>MNLNQFLECDKQVSPRIYDFGHIKQEPDSTSPLLTPPHTPTYCTMSPPLVALPYQNWYRSEPQIEPSFSPVHSYNAVFMNHWFRNAAIYHTRDHHFQDMNVTNRPPVGPKTLGTSTRPKKQFICKYCNRQFTKSYNLLIHERTHTDERPYSCDICGKAFRRQDHLRDHRYIHSKEKPFKCNECGKGFCQSRTLAVHKILHMEESPHKCPICTKSFNQRSNLKTHMLTHTDRPAECMLCSQFFVNFAELKNHEMTHCHGKSYDMQIPSLVAATSAGLDLTKKKVGHGEEDGVKPTSIKLGFSIDDIMKR</sequence>
<dbReference type="PANTHER" id="PTHR14196:SF11">
    <property type="entry name" value="PROTEIN SISTER OF ODD AND BOWEL"/>
    <property type="match status" value="1"/>
</dbReference>
<evidence type="ECO:0000256" key="4">
    <source>
        <dbReference type="ARBA" id="ARBA00022737"/>
    </source>
</evidence>
<dbReference type="InterPro" id="IPR013087">
    <property type="entry name" value="Znf_C2H2_type"/>
</dbReference>
<evidence type="ECO:0000313" key="13">
    <source>
        <dbReference type="EMBL" id="CAH1104718.1"/>
    </source>
</evidence>
<dbReference type="PROSITE" id="PS50157">
    <property type="entry name" value="ZINC_FINGER_C2H2_2"/>
    <property type="match status" value="5"/>
</dbReference>
<evidence type="ECO:0000256" key="10">
    <source>
        <dbReference type="ARBA" id="ARBA00023242"/>
    </source>
</evidence>
<gene>
    <name evidence="13" type="ORF">PSYICH_LOCUS5877</name>
</gene>
<proteinExistence type="predicted"/>
<keyword evidence="7" id="KW-0862">Zinc</keyword>
<name>A0A9P0G9B9_9CUCU</name>
<dbReference type="PANTHER" id="PTHR14196">
    <property type="entry name" value="ODD-SKIPPED - RELATED"/>
    <property type="match status" value="1"/>
</dbReference>
<dbReference type="GO" id="GO:0007366">
    <property type="term" value="P:periodic partitioning by pair rule gene"/>
    <property type="evidence" value="ECO:0007669"/>
    <property type="project" value="UniProtKB-KW"/>
</dbReference>
<dbReference type="Proteomes" id="UP001153636">
    <property type="component" value="Chromosome 18"/>
</dbReference>
<keyword evidence="14" id="KW-1185">Reference proteome</keyword>
<dbReference type="GO" id="GO:0000977">
    <property type="term" value="F:RNA polymerase II transcription regulatory region sequence-specific DNA binding"/>
    <property type="evidence" value="ECO:0007669"/>
    <property type="project" value="TreeGrafter"/>
</dbReference>
<dbReference type="Pfam" id="PF00096">
    <property type="entry name" value="zf-C2H2"/>
    <property type="match status" value="4"/>
</dbReference>
<dbReference type="FunFam" id="3.30.160.60:FF:000958">
    <property type="entry name" value="Odd skipped"/>
    <property type="match status" value="1"/>
</dbReference>
<dbReference type="SMART" id="SM00355">
    <property type="entry name" value="ZnF_C2H2"/>
    <property type="match status" value="5"/>
</dbReference>
<dbReference type="GO" id="GO:0005634">
    <property type="term" value="C:nucleus"/>
    <property type="evidence" value="ECO:0007669"/>
    <property type="project" value="UniProtKB-SubCell"/>
</dbReference>
<dbReference type="GO" id="GO:0048619">
    <property type="term" value="P:embryonic hindgut morphogenesis"/>
    <property type="evidence" value="ECO:0007669"/>
    <property type="project" value="TreeGrafter"/>
</dbReference>
<keyword evidence="9" id="KW-0804">Transcription</keyword>
<keyword evidence="2" id="KW-0217">Developmental protein</keyword>
<dbReference type="GO" id="GO:0016348">
    <property type="term" value="P:imaginal disc-derived leg joint morphogenesis"/>
    <property type="evidence" value="ECO:0007669"/>
    <property type="project" value="UniProtKB-ARBA"/>
</dbReference>
<keyword evidence="10" id="KW-0539">Nucleus</keyword>
<dbReference type="AlphaFoldDB" id="A0A9P0G9B9"/>
<reference evidence="13" key="1">
    <citation type="submission" date="2022-01" db="EMBL/GenBank/DDBJ databases">
        <authorList>
            <person name="King R."/>
        </authorList>
    </citation>
    <scope>NUCLEOTIDE SEQUENCE</scope>
</reference>
<dbReference type="GO" id="GO:0008270">
    <property type="term" value="F:zinc ion binding"/>
    <property type="evidence" value="ECO:0007669"/>
    <property type="project" value="UniProtKB-KW"/>
</dbReference>
<evidence type="ECO:0000256" key="9">
    <source>
        <dbReference type="ARBA" id="ARBA00023163"/>
    </source>
</evidence>
<accession>A0A9P0G9B9</accession>
<dbReference type="InterPro" id="IPR050717">
    <property type="entry name" value="C2H2-ZF_Transcription_Reg"/>
</dbReference>
<feature type="domain" description="C2H2-type" evidence="12">
    <location>
        <begin position="178"/>
        <end position="205"/>
    </location>
</feature>
<evidence type="ECO:0000256" key="11">
    <source>
        <dbReference type="PROSITE-ProRule" id="PRU00042"/>
    </source>
</evidence>
<evidence type="ECO:0000256" key="3">
    <source>
        <dbReference type="ARBA" id="ARBA00022723"/>
    </source>
</evidence>
<dbReference type="GO" id="GO:0000981">
    <property type="term" value="F:DNA-binding transcription factor activity, RNA polymerase II-specific"/>
    <property type="evidence" value="ECO:0007669"/>
    <property type="project" value="TreeGrafter"/>
</dbReference>
<evidence type="ECO:0000313" key="14">
    <source>
        <dbReference type="Proteomes" id="UP001153636"/>
    </source>
</evidence>
<dbReference type="FunFam" id="3.30.160.60:FF:000311">
    <property type="entry name" value="protein odd-skipped-related 2 isoform X1"/>
    <property type="match status" value="1"/>
</dbReference>
<feature type="domain" description="C2H2-type" evidence="12">
    <location>
        <begin position="233"/>
        <end position="260"/>
    </location>
</feature>
<keyword evidence="3" id="KW-0479">Metal-binding</keyword>
<evidence type="ECO:0000256" key="2">
    <source>
        <dbReference type="ARBA" id="ARBA00022473"/>
    </source>
</evidence>
<feature type="domain" description="C2H2-type" evidence="12">
    <location>
        <begin position="206"/>
        <end position="233"/>
    </location>
</feature>
<dbReference type="InterPro" id="IPR036236">
    <property type="entry name" value="Znf_C2H2_sf"/>
</dbReference>
<organism evidence="13 14">
    <name type="scientific">Psylliodes chrysocephalus</name>
    <dbReference type="NCBI Taxonomy" id="3402493"/>
    <lineage>
        <taxon>Eukaryota</taxon>
        <taxon>Metazoa</taxon>
        <taxon>Ecdysozoa</taxon>
        <taxon>Arthropoda</taxon>
        <taxon>Hexapoda</taxon>
        <taxon>Insecta</taxon>
        <taxon>Pterygota</taxon>
        <taxon>Neoptera</taxon>
        <taxon>Endopterygota</taxon>
        <taxon>Coleoptera</taxon>
        <taxon>Polyphaga</taxon>
        <taxon>Cucujiformia</taxon>
        <taxon>Chrysomeloidea</taxon>
        <taxon>Chrysomelidae</taxon>
        <taxon>Galerucinae</taxon>
        <taxon>Alticini</taxon>
        <taxon>Psylliodes</taxon>
    </lineage>
</organism>
<evidence type="ECO:0000256" key="1">
    <source>
        <dbReference type="ARBA" id="ARBA00004123"/>
    </source>
</evidence>